<evidence type="ECO:0000313" key="2">
    <source>
        <dbReference type="EMBL" id="OAI19997.1"/>
    </source>
</evidence>
<sequence>MGEAGRHWLLLRGLARETAHWGDFPLRLRSAFPASTVTCVDLPGTGSHFREACPTSIGSILELTRERAYRAGALERPVTLLALSLGGMVAWEWACRYPADVAAGCLINTSFSGVSPFYRRLRWQSYGALANILLEREIGRRERRILELVSNQTRNIEELSNVWLDIQSERPVNPSNAAKQLIAAARFRPKTPPDGMPWLVLSGLGDRLVAPACSSAVSQRWQLSNDSHPWAGHDLPLDDPDWLVNRLRTWIANQGTEAID</sequence>
<dbReference type="AlphaFoldDB" id="A0A177NPL2"/>
<dbReference type="SUPFAM" id="SSF53474">
    <property type="entry name" value="alpha/beta-Hydrolases"/>
    <property type="match status" value="1"/>
</dbReference>
<comment type="caution">
    <text evidence="2">The sequence shown here is derived from an EMBL/GenBank/DDBJ whole genome shotgun (WGS) entry which is preliminary data.</text>
</comment>
<dbReference type="OrthoDB" id="5290302at2"/>
<dbReference type="Pfam" id="PF12697">
    <property type="entry name" value="Abhydrolase_6"/>
    <property type="match status" value="1"/>
</dbReference>
<dbReference type="Gene3D" id="3.40.50.1820">
    <property type="entry name" value="alpha/beta hydrolase"/>
    <property type="match status" value="1"/>
</dbReference>
<dbReference type="Proteomes" id="UP000077628">
    <property type="component" value="Unassembled WGS sequence"/>
</dbReference>
<proteinExistence type="predicted"/>
<gene>
    <name evidence="2" type="ORF">A1355_03360</name>
</gene>
<feature type="domain" description="AB hydrolase-1" evidence="1">
    <location>
        <begin position="19"/>
        <end position="245"/>
    </location>
</feature>
<protein>
    <submittedName>
        <fullName evidence="2">Alpha/beta hydrolase</fullName>
    </submittedName>
</protein>
<evidence type="ECO:0000259" key="1">
    <source>
        <dbReference type="Pfam" id="PF12697"/>
    </source>
</evidence>
<dbReference type="STRING" id="702114.A1355_03360"/>
<evidence type="ECO:0000313" key="3">
    <source>
        <dbReference type="Proteomes" id="UP000077628"/>
    </source>
</evidence>
<name>A0A177NPL2_9GAMM</name>
<dbReference type="RefSeq" id="WP_064027591.1">
    <property type="nucleotide sequence ID" value="NZ_LUUK01000151.1"/>
</dbReference>
<accession>A0A177NPL2</accession>
<reference evidence="3" key="1">
    <citation type="submission" date="2016-03" db="EMBL/GenBank/DDBJ databases">
        <authorList>
            <person name="Heylen K."/>
            <person name="De Vos P."/>
            <person name="Vekeman B."/>
        </authorList>
    </citation>
    <scope>NUCLEOTIDE SEQUENCE [LARGE SCALE GENOMIC DNA]</scope>
    <source>
        <strain evidence="3">R-45383</strain>
    </source>
</reference>
<dbReference type="GO" id="GO:0016787">
    <property type="term" value="F:hydrolase activity"/>
    <property type="evidence" value="ECO:0007669"/>
    <property type="project" value="UniProtKB-KW"/>
</dbReference>
<dbReference type="EMBL" id="LUUK01000151">
    <property type="protein sequence ID" value="OAI19997.1"/>
    <property type="molecule type" value="Genomic_DNA"/>
</dbReference>
<dbReference type="InterPro" id="IPR000073">
    <property type="entry name" value="AB_hydrolase_1"/>
</dbReference>
<keyword evidence="2" id="KW-0378">Hydrolase</keyword>
<keyword evidence="3" id="KW-1185">Reference proteome</keyword>
<dbReference type="InterPro" id="IPR029058">
    <property type="entry name" value="AB_hydrolase_fold"/>
</dbReference>
<organism evidence="2 3">
    <name type="scientific">Methylomonas koyamae</name>
    <dbReference type="NCBI Taxonomy" id="702114"/>
    <lineage>
        <taxon>Bacteria</taxon>
        <taxon>Pseudomonadati</taxon>
        <taxon>Pseudomonadota</taxon>
        <taxon>Gammaproteobacteria</taxon>
        <taxon>Methylococcales</taxon>
        <taxon>Methylococcaceae</taxon>
        <taxon>Methylomonas</taxon>
    </lineage>
</organism>